<accession>A0AAE1FH45</accession>
<gene>
    <name evidence="1" type="ORF">Pcinc_021482</name>
</gene>
<proteinExistence type="predicted"/>
<organism evidence="1 2">
    <name type="scientific">Petrolisthes cinctipes</name>
    <name type="common">Flat porcelain crab</name>
    <dbReference type="NCBI Taxonomy" id="88211"/>
    <lineage>
        <taxon>Eukaryota</taxon>
        <taxon>Metazoa</taxon>
        <taxon>Ecdysozoa</taxon>
        <taxon>Arthropoda</taxon>
        <taxon>Crustacea</taxon>
        <taxon>Multicrustacea</taxon>
        <taxon>Malacostraca</taxon>
        <taxon>Eumalacostraca</taxon>
        <taxon>Eucarida</taxon>
        <taxon>Decapoda</taxon>
        <taxon>Pleocyemata</taxon>
        <taxon>Anomura</taxon>
        <taxon>Galatheoidea</taxon>
        <taxon>Porcellanidae</taxon>
        <taxon>Petrolisthes</taxon>
    </lineage>
</organism>
<evidence type="ECO:0000313" key="1">
    <source>
        <dbReference type="EMBL" id="KAK3873514.1"/>
    </source>
</evidence>
<comment type="caution">
    <text evidence="1">The sequence shown here is derived from an EMBL/GenBank/DDBJ whole genome shotgun (WGS) entry which is preliminary data.</text>
</comment>
<evidence type="ECO:0000313" key="2">
    <source>
        <dbReference type="Proteomes" id="UP001286313"/>
    </source>
</evidence>
<name>A0AAE1FH45_PETCI</name>
<dbReference type="EMBL" id="JAWQEG010002215">
    <property type="protein sequence ID" value="KAK3873514.1"/>
    <property type="molecule type" value="Genomic_DNA"/>
</dbReference>
<protein>
    <submittedName>
        <fullName evidence="1">Uncharacterized protein</fullName>
    </submittedName>
</protein>
<dbReference type="Proteomes" id="UP001286313">
    <property type="component" value="Unassembled WGS sequence"/>
</dbReference>
<keyword evidence="2" id="KW-1185">Reference proteome</keyword>
<dbReference type="AlphaFoldDB" id="A0AAE1FH45"/>
<sequence>MWRECGWWTTGSDVGEAVVNAWSQERWGWSTVSEEGGWLWFGWMKESGGVGGWKGNGVGLGQGDGEKWVGESEHGGGRGGVGMRLDMVRVGEGERGVGDEVRLGRGKGAMWVEGGRVVEGVRGCLGSNVGGVGGGEKVGGGCVDDGVGRICDGGMWLGEGEHEGEEGKG</sequence>
<reference evidence="1" key="1">
    <citation type="submission" date="2023-10" db="EMBL/GenBank/DDBJ databases">
        <title>Genome assemblies of two species of porcelain crab, Petrolisthes cinctipes and Petrolisthes manimaculis (Anomura: Porcellanidae).</title>
        <authorList>
            <person name="Angst P."/>
        </authorList>
    </citation>
    <scope>NUCLEOTIDE SEQUENCE</scope>
    <source>
        <strain evidence="1">PB745_01</strain>
        <tissue evidence="1">Gill</tissue>
    </source>
</reference>